<keyword evidence="1" id="KW-0812">Transmembrane</keyword>
<reference evidence="3" key="1">
    <citation type="submission" date="2015-12" db="EMBL/GenBank/DDBJ databases">
        <title>Update maize B73 reference genome by single molecule sequencing technologies.</title>
        <authorList>
            <consortium name="Maize Genome Sequencing Project"/>
            <person name="Ware D."/>
        </authorList>
    </citation>
    <scope>NUCLEOTIDE SEQUENCE [LARGE SCALE GENOMIC DNA]</scope>
    <source>
        <strain evidence="3">cv. B73</strain>
    </source>
</reference>
<dbReference type="AlphaFoldDB" id="A0A804MUU5"/>
<proteinExistence type="predicted"/>
<organism evidence="2 3">
    <name type="scientific">Zea mays</name>
    <name type="common">Maize</name>
    <dbReference type="NCBI Taxonomy" id="4577"/>
    <lineage>
        <taxon>Eukaryota</taxon>
        <taxon>Viridiplantae</taxon>
        <taxon>Streptophyta</taxon>
        <taxon>Embryophyta</taxon>
        <taxon>Tracheophyta</taxon>
        <taxon>Spermatophyta</taxon>
        <taxon>Magnoliopsida</taxon>
        <taxon>Liliopsida</taxon>
        <taxon>Poales</taxon>
        <taxon>Poaceae</taxon>
        <taxon>PACMAD clade</taxon>
        <taxon>Panicoideae</taxon>
        <taxon>Andropogonodae</taxon>
        <taxon>Andropogoneae</taxon>
        <taxon>Tripsacinae</taxon>
        <taxon>Zea</taxon>
    </lineage>
</organism>
<feature type="transmembrane region" description="Helical" evidence="1">
    <location>
        <begin position="24"/>
        <end position="47"/>
    </location>
</feature>
<reference evidence="2" key="3">
    <citation type="submission" date="2021-05" db="UniProtKB">
        <authorList>
            <consortium name="EnsemblPlants"/>
        </authorList>
    </citation>
    <scope>IDENTIFICATION</scope>
    <source>
        <strain evidence="2">cv. B73</strain>
    </source>
</reference>
<evidence type="ECO:0000256" key="1">
    <source>
        <dbReference type="SAM" id="Phobius"/>
    </source>
</evidence>
<evidence type="ECO:0000313" key="2">
    <source>
        <dbReference type="EnsemblPlants" id="Zm00001eb113120_P001"/>
    </source>
</evidence>
<dbReference type="InParanoid" id="A0A804MUU5"/>
<name>A0A804MUU5_MAIZE</name>
<evidence type="ECO:0000313" key="3">
    <source>
        <dbReference type="Proteomes" id="UP000007305"/>
    </source>
</evidence>
<dbReference type="EnsemblPlants" id="Zm00001eb113120_T001">
    <property type="protein sequence ID" value="Zm00001eb113120_P001"/>
    <property type="gene ID" value="Zm00001eb113120"/>
</dbReference>
<sequence length="89" mass="10252">MEAHRKIGDFIKGVFAVFQGGEQVLSSLFAILLLIVRVSMRCTLMYSSGSNCQRRSWSFPYRRHVNDLYRDFPTTALTLLDYLLAVFVN</sequence>
<reference evidence="2" key="2">
    <citation type="submission" date="2019-07" db="EMBL/GenBank/DDBJ databases">
        <authorList>
            <person name="Seetharam A."/>
            <person name="Woodhouse M."/>
            <person name="Cannon E."/>
        </authorList>
    </citation>
    <scope>NUCLEOTIDE SEQUENCE [LARGE SCALE GENOMIC DNA]</scope>
    <source>
        <strain evidence="2">cv. B73</strain>
    </source>
</reference>
<dbReference type="Proteomes" id="UP000007305">
    <property type="component" value="Chromosome 2"/>
</dbReference>
<dbReference type="Gramene" id="Zm00001eb113120_T001">
    <property type="protein sequence ID" value="Zm00001eb113120_P001"/>
    <property type="gene ID" value="Zm00001eb113120"/>
</dbReference>
<protein>
    <submittedName>
        <fullName evidence="2">Uncharacterized protein</fullName>
    </submittedName>
</protein>
<accession>A0A804MUU5</accession>
<keyword evidence="1" id="KW-0472">Membrane</keyword>
<keyword evidence="3" id="KW-1185">Reference proteome</keyword>
<keyword evidence="1" id="KW-1133">Transmembrane helix</keyword>